<dbReference type="GO" id="GO:0003847">
    <property type="term" value="F:1-alkyl-2-acetylglycerophosphocholine esterase activity"/>
    <property type="evidence" value="ECO:0007669"/>
    <property type="project" value="UniProtKB-EC"/>
</dbReference>
<evidence type="ECO:0000256" key="5">
    <source>
        <dbReference type="SAM" id="MobiDB-lite"/>
    </source>
</evidence>
<keyword evidence="2" id="KW-0378">Hydrolase</keyword>
<dbReference type="InterPro" id="IPR029058">
    <property type="entry name" value="AB_hydrolase_fold"/>
</dbReference>
<comment type="caution">
    <text evidence="6">The sequence shown here is derived from an EMBL/GenBank/DDBJ whole genome shotgun (WGS) entry which is preliminary data.</text>
</comment>
<feature type="compositionally biased region" description="Basic and acidic residues" evidence="5">
    <location>
        <begin position="234"/>
        <end position="250"/>
    </location>
</feature>
<evidence type="ECO:0000313" key="6">
    <source>
        <dbReference type="EMBL" id="KAL1586922.1"/>
    </source>
</evidence>
<dbReference type="Gene3D" id="3.40.50.1820">
    <property type="entry name" value="alpha/beta hydrolase"/>
    <property type="match status" value="1"/>
</dbReference>
<name>A0AB34KS02_9PEZI</name>
<feature type="region of interest" description="Disordered" evidence="5">
    <location>
        <begin position="227"/>
        <end position="250"/>
    </location>
</feature>
<dbReference type="AlphaFoldDB" id="A0AB34KS02"/>
<feature type="region of interest" description="Disordered" evidence="5">
    <location>
        <begin position="598"/>
        <end position="636"/>
    </location>
</feature>
<keyword evidence="4" id="KW-0443">Lipid metabolism</keyword>
<feature type="region of interest" description="Disordered" evidence="5">
    <location>
        <begin position="164"/>
        <end position="184"/>
    </location>
</feature>
<gene>
    <name evidence="6" type="ORF">WHR41_04172</name>
</gene>
<evidence type="ECO:0000256" key="4">
    <source>
        <dbReference type="ARBA" id="ARBA00023098"/>
    </source>
</evidence>
<dbReference type="SUPFAM" id="SSF53474">
    <property type="entry name" value="alpha/beta-Hydrolases"/>
    <property type="match status" value="1"/>
</dbReference>
<reference evidence="6 7" key="1">
    <citation type="journal article" date="2020" name="Microbiol. Resour. Announc.">
        <title>Draft Genome Sequence of a Cladosporium Species Isolated from the Mesophotic Ascidian Didemnum maculosum.</title>
        <authorList>
            <person name="Gioti A."/>
            <person name="Siaperas R."/>
            <person name="Nikolaivits E."/>
            <person name="Le Goff G."/>
            <person name="Ouazzani J."/>
            <person name="Kotoulas G."/>
            <person name="Topakas E."/>
        </authorList>
    </citation>
    <scope>NUCLEOTIDE SEQUENCE [LARGE SCALE GENOMIC DNA]</scope>
    <source>
        <strain evidence="6 7">TM138-S3</strain>
    </source>
</reference>
<sequence length="636" mass="70518">MPLPGKHPVLGAEHTTKAPNSKRPKPRPPRGIRDKWFFPGRSLPTYTGPYSVGTMEIEVPAADPRVISSRITRKKKHVLQLETVLMTVYYPASMDSHEAGKNDKLSRQLWLGRPRYGMAQGYGAFAGLPTGIVLPIFLPALFTKLPAYRNAGIASHWAPEANLKSGGERVKTTEGTKPPGSAELPRFPLMMFSHGLGGSRTMYSSLAGEFASYGFVVCAVEHRDGSSPRTYVNHAKEGYGSREEREKNGGLDHWHKEKKRGYDVMDYMFPIDNPYDTGPNNPKGVDKELREAQIELRLAEIDEAYRLLSIIAAGDGEQIAAQNLRCKGFVGASSHGLRGVDWKAWRGRIDLDHVTACGHSFGAATVVEMLRNGGRFQQYTQGLIYDLWGGGTRPPAEENPDHRIQAPILAINSEAFTYWPSNFETVDSLVDEAQTDPSPAPAWLMTVRGTVHISQSDFPLLYPHLCSLFLKAVASPRRALDINVNASLEFLRQVMPADMTGGFRAFDSENILESEAAPLDRIPSSQMLRPKNKWVAARLKIRHEWAFRISPKLFRELKRKKAERQGRSFDGSGNEVWLHAKPEEGLLAEWRRKMMEVAGPVEESVGEDEVGGDGEKEEQAGEDEAGSTEPQSSSSG</sequence>
<dbReference type="Pfam" id="PF03403">
    <property type="entry name" value="PAF-AH_p_II"/>
    <property type="match status" value="1"/>
</dbReference>
<organism evidence="6 7">
    <name type="scientific">Cladosporium halotolerans</name>
    <dbReference type="NCBI Taxonomy" id="1052096"/>
    <lineage>
        <taxon>Eukaryota</taxon>
        <taxon>Fungi</taxon>
        <taxon>Dikarya</taxon>
        <taxon>Ascomycota</taxon>
        <taxon>Pezizomycotina</taxon>
        <taxon>Dothideomycetes</taxon>
        <taxon>Dothideomycetidae</taxon>
        <taxon>Cladosporiales</taxon>
        <taxon>Cladosporiaceae</taxon>
        <taxon>Cladosporium</taxon>
    </lineage>
</organism>
<accession>A0AB34KS02</accession>
<dbReference type="PANTHER" id="PTHR10272:SF0">
    <property type="entry name" value="PLATELET-ACTIVATING FACTOR ACETYLHYDROLASE"/>
    <property type="match status" value="1"/>
</dbReference>
<dbReference type="PANTHER" id="PTHR10272">
    <property type="entry name" value="PLATELET-ACTIVATING FACTOR ACETYLHYDROLASE"/>
    <property type="match status" value="1"/>
</dbReference>
<dbReference type="GeneID" id="96005616"/>
<dbReference type="GO" id="GO:0016042">
    <property type="term" value="P:lipid catabolic process"/>
    <property type="evidence" value="ECO:0007669"/>
    <property type="project" value="UniProtKB-KW"/>
</dbReference>
<evidence type="ECO:0000256" key="1">
    <source>
        <dbReference type="ARBA" id="ARBA00013201"/>
    </source>
</evidence>
<protein>
    <recommendedName>
        <fullName evidence="1">1-alkyl-2-acetylglycerophosphocholine esterase</fullName>
        <ecNumber evidence="1">3.1.1.47</ecNumber>
    </recommendedName>
</protein>
<keyword evidence="3" id="KW-0442">Lipid degradation</keyword>
<feature type="compositionally biased region" description="Basic residues" evidence="5">
    <location>
        <begin position="20"/>
        <end position="30"/>
    </location>
</feature>
<dbReference type="EC" id="3.1.1.47" evidence="1"/>
<evidence type="ECO:0000256" key="3">
    <source>
        <dbReference type="ARBA" id="ARBA00022963"/>
    </source>
</evidence>
<evidence type="ECO:0000256" key="2">
    <source>
        <dbReference type="ARBA" id="ARBA00022801"/>
    </source>
</evidence>
<keyword evidence="7" id="KW-1185">Reference proteome</keyword>
<feature type="region of interest" description="Disordered" evidence="5">
    <location>
        <begin position="1"/>
        <end position="34"/>
    </location>
</feature>
<dbReference type="RefSeq" id="XP_069230027.1">
    <property type="nucleotide sequence ID" value="XM_069372778.1"/>
</dbReference>
<proteinExistence type="predicted"/>
<dbReference type="Proteomes" id="UP000803884">
    <property type="component" value="Unassembled WGS sequence"/>
</dbReference>
<evidence type="ECO:0000313" key="7">
    <source>
        <dbReference type="Proteomes" id="UP000803884"/>
    </source>
</evidence>
<dbReference type="EMBL" id="JAAQHG020000012">
    <property type="protein sequence ID" value="KAL1586922.1"/>
    <property type="molecule type" value="Genomic_DNA"/>
</dbReference>